<dbReference type="EMBL" id="JBHMEC010000004">
    <property type="protein sequence ID" value="MFB9148720.1"/>
    <property type="molecule type" value="Genomic_DNA"/>
</dbReference>
<name>A0ABV5HWB7_9RHOB</name>
<evidence type="ECO:0000313" key="1">
    <source>
        <dbReference type="EMBL" id="MFB9148720.1"/>
    </source>
</evidence>
<gene>
    <name evidence="1" type="ORF">ACFFU4_03015</name>
</gene>
<reference evidence="1 2" key="1">
    <citation type="submission" date="2024-09" db="EMBL/GenBank/DDBJ databases">
        <authorList>
            <person name="Sun Q."/>
            <person name="Mori K."/>
        </authorList>
    </citation>
    <scope>NUCLEOTIDE SEQUENCE [LARGE SCALE GENOMIC DNA]</scope>
    <source>
        <strain evidence="1 2">CECT 9424</strain>
    </source>
</reference>
<dbReference type="Proteomes" id="UP001589670">
    <property type="component" value="Unassembled WGS sequence"/>
</dbReference>
<proteinExistence type="predicted"/>
<evidence type="ECO:0000313" key="2">
    <source>
        <dbReference type="Proteomes" id="UP001589670"/>
    </source>
</evidence>
<organism evidence="1 2">
    <name type="scientific">Roseovarius ramblicola</name>
    <dbReference type="NCBI Taxonomy" id="2022336"/>
    <lineage>
        <taxon>Bacteria</taxon>
        <taxon>Pseudomonadati</taxon>
        <taxon>Pseudomonadota</taxon>
        <taxon>Alphaproteobacteria</taxon>
        <taxon>Rhodobacterales</taxon>
        <taxon>Roseobacteraceae</taxon>
        <taxon>Roseovarius</taxon>
    </lineage>
</organism>
<dbReference type="RefSeq" id="WP_377066919.1">
    <property type="nucleotide sequence ID" value="NZ_JBHMEC010000004.1"/>
</dbReference>
<sequence>MSIRRRLALLICPDLGSAPAVGTALIVVTVLRPAPVIYQGESHADR</sequence>
<protein>
    <submittedName>
        <fullName evidence="1">Uncharacterized protein</fullName>
    </submittedName>
</protein>
<keyword evidence="2" id="KW-1185">Reference proteome</keyword>
<accession>A0ABV5HWB7</accession>
<comment type="caution">
    <text evidence="1">The sequence shown here is derived from an EMBL/GenBank/DDBJ whole genome shotgun (WGS) entry which is preliminary data.</text>
</comment>